<dbReference type="SUPFAM" id="SSF82199">
    <property type="entry name" value="SET domain"/>
    <property type="match status" value="1"/>
</dbReference>
<dbReference type="OrthoDB" id="265717at2759"/>
<name>A0A2J6QM32_9HELO</name>
<evidence type="ECO:0000313" key="2">
    <source>
        <dbReference type="EMBL" id="PMD27338.1"/>
    </source>
</evidence>
<dbReference type="AlphaFoldDB" id="A0A2J6QM32"/>
<reference evidence="2 3" key="1">
    <citation type="submission" date="2016-05" db="EMBL/GenBank/DDBJ databases">
        <title>A degradative enzymes factory behind the ericoid mycorrhizal symbiosis.</title>
        <authorList>
            <consortium name="DOE Joint Genome Institute"/>
            <person name="Martino E."/>
            <person name="Morin E."/>
            <person name="Grelet G."/>
            <person name="Kuo A."/>
            <person name="Kohler A."/>
            <person name="Daghino S."/>
            <person name="Barry K."/>
            <person name="Choi C."/>
            <person name="Cichocki N."/>
            <person name="Clum A."/>
            <person name="Copeland A."/>
            <person name="Hainaut M."/>
            <person name="Haridas S."/>
            <person name="Labutti K."/>
            <person name="Lindquist E."/>
            <person name="Lipzen A."/>
            <person name="Khouja H.-R."/>
            <person name="Murat C."/>
            <person name="Ohm R."/>
            <person name="Olson A."/>
            <person name="Spatafora J."/>
            <person name="Veneault-Fourrey C."/>
            <person name="Henrissat B."/>
            <person name="Grigoriev I."/>
            <person name="Martin F."/>
            <person name="Perotto S."/>
        </authorList>
    </citation>
    <scope>NUCLEOTIDE SEQUENCE [LARGE SCALE GENOMIC DNA]</scope>
    <source>
        <strain evidence="2 3">UAMH 7357</strain>
    </source>
</reference>
<dbReference type="STRING" id="1745343.A0A2J6QM32"/>
<keyword evidence="3" id="KW-1185">Reference proteome</keyword>
<dbReference type="InterPro" id="IPR046341">
    <property type="entry name" value="SET_dom_sf"/>
</dbReference>
<protein>
    <submittedName>
        <fullName evidence="2">SET domain-containing protein</fullName>
    </submittedName>
</protein>
<evidence type="ECO:0000259" key="1">
    <source>
        <dbReference type="PROSITE" id="PS50280"/>
    </source>
</evidence>
<sequence>MHEIKSAGLKGLGVFAKTFIPRGTRIFSEAPLLAISPGQNAGDIYSASRSLSSDDRRRFLGLSTHVTNELKIMRWSQAVWYTLTHTLSSLFRREKGIGAMSWPNPKEHVTIISIFRNNAFNLGASSAFQQAVFPKISRINHSCVPNAQGNFHDELGRFNIHATRDIETGEELTLNYLQELGAAREVRQERLMSGYGFSCECTACDMSSSKGRDSEKRRVKMHEELAKYVEEVAGGSVQSSEAELEAVQRFIRLLEGERIAGRELSSLYLEAAKLNEGHGKLKEALHCAERGLEIDRDCLGIDHPLYQNSLKAVDDLRRLQ</sequence>
<evidence type="ECO:0000313" key="3">
    <source>
        <dbReference type="Proteomes" id="UP000235672"/>
    </source>
</evidence>
<dbReference type="Pfam" id="PF00856">
    <property type="entry name" value="SET"/>
    <property type="match status" value="1"/>
</dbReference>
<proteinExistence type="predicted"/>
<dbReference type="EMBL" id="KZ613466">
    <property type="protein sequence ID" value="PMD27338.1"/>
    <property type="molecule type" value="Genomic_DNA"/>
</dbReference>
<gene>
    <name evidence="2" type="ORF">NA56DRAFT_697515</name>
</gene>
<dbReference type="Proteomes" id="UP000235672">
    <property type="component" value="Unassembled WGS sequence"/>
</dbReference>
<dbReference type="CDD" id="cd20071">
    <property type="entry name" value="SET_SMYD"/>
    <property type="match status" value="1"/>
</dbReference>
<dbReference type="Gene3D" id="1.25.40.10">
    <property type="entry name" value="Tetratricopeptide repeat domain"/>
    <property type="match status" value="1"/>
</dbReference>
<dbReference type="InterPro" id="IPR053185">
    <property type="entry name" value="SET_domain_protein"/>
</dbReference>
<dbReference type="PROSITE" id="PS50280">
    <property type="entry name" value="SET"/>
    <property type="match status" value="1"/>
</dbReference>
<dbReference type="SMART" id="SM00317">
    <property type="entry name" value="SET"/>
    <property type="match status" value="1"/>
</dbReference>
<dbReference type="InterPro" id="IPR011990">
    <property type="entry name" value="TPR-like_helical_dom_sf"/>
</dbReference>
<dbReference type="InterPro" id="IPR001214">
    <property type="entry name" value="SET_dom"/>
</dbReference>
<feature type="domain" description="SET" evidence="1">
    <location>
        <begin position="1"/>
        <end position="177"/>
    </location>
</feature>
<organism evidence="2 3">
    <name type="scientific">Hyaloscypha hepaticicola</name>
    <dbReference type="NCBI Taxonomy" id="2082293"/>
    <lineage>
        <taxon>Eukaryota</taxon>
        <taxon>Fungi</taxon>
        <taxon>Dikarya</taxon>
        <taxon>Ascomycota</taxon>
        <taxon>Pezizomycotina</taxon>
        <taxon>Leotiomycetes</taxon>
        <taxon>Helotiales</taxon>
        <taxon>Hyaloscyphaceae</taxon>
        <taxon>Hyaloscypha</taxon>
    </lineage>
</organism>
<dbReference type="Gene3D" id="2.170.270.10">
    <property type="entry name" value="SET domain"/>
    <property type="match status" value="1"/>
</dbReference>
<dbReference type="PANTHER" id="PTHR47332:SF4">
    <property type="entry name" value="SET DOMAIN-CONTAINING PROTEIN 5"/>
    <property type="match status" value="1"/>
</dbReference>
<accession>A0A2J6QM32</accession>
<dbReference type="PANTHER" id="PTHR47332">
    <property type="entry name" value="SET DOMAIN-CONTAINING PROTEIN 5"/>
    <property type="match status" value="1"/>
</dbReference>